<evidence type="ECO:0000313" key="4">
    <source>
        <dbReference type="EMBL" id="PRP66148.1"/>
    </source>
</evidence>
<accession>A0A2S9WRM8</accession>
<protein>
    <submittedName>
        <fullName evidence="4">Uncharacterized protein</fullName>
    </submittedName>
</protein>
<keyword evidence="3" id="KW-0812">Transmembrane</keyword>
<sequence length="259" mass="28120">MATYNKRGYKPKTQKEKEVIEEQESTTAEIFETLDEGAGKTEEWVAKNQNVILYTVIAIAVIAAAIWAYTAFILGPKAEEALEESTQAFSFYEQAVNATGEEQDSLYNLALEGGEGKYGLIKLAENYSGTDAGNIANYQAGMAYLNLGGTNYQNAIDYLTAYDGDGSIMEAYAKAGIGDALMQVDQAEDAIKYYNEAADIVPNEFTTPKYLLKGAQAALLTGDNSTAIKNLERIEEEYETTPEAQTAKILLGQAQAASN</sequence>
<feature type="transmembrane region" description="Helical" evidence="3">
    <location>
        <begin position="51"/>
        <end position="74"/>
    </location>
</feature>
<evidence type="ECO:0000256" key="3">
    <source>
        <dbReference type="SAM" id="Phobius"/>
    </source>
</evidence>
<organism evidence="4 5">
    <name type="scientific">Nonlabens agnitus</name>
    <dbReference type="NCBI Taxonomy" id="870484"/>
    <lineage>
        <taxon>Bacteria</taxon>
        <taxon>Pseudomonadati</taxon>
        <taxon>Bacteroidota</taxon>
        <taxon>Flavobacteriia</taxon>
        <taxon>Flavobacteriales</taxon>
        <taxon>Flavobacteriaceae</taxon>
        <taxon>Nonlabens</taxon>
    </lineage>
</organism>
<dbReference type="EMBL" id="MQUC01000003">
    <property type="protein sequence ID" value="PRP66148.1"/>
    <property type="molecule type" value="Genomic_DNA"/>
</dbReference>
<dbReference type="PROSITE" id="PS50005">
    <property type="entry name" value="TPR"/>
    <property type="match status" value="1"/>
</dbReference>
<dbReference type="InterPro" id="IPR019734">
    <property type="entry name" value="TPR_rpt"/>
</dbReference>
<dbReference type="Proteomes" id="UP000239532">
    <property type="component" value="Unassembled WGS sequence"/>
</dbReference>
<dbReference type="OrthoDB" id="9808622at2"/>
<keyword evidence="3" id="KW-0472">Membrane</keyword>
<reference evidence="4 5" key="1">
    <citation type="submission" date="2016-11" db="EMBL/GenBank/DDBJ databases">
        <title>Trade-off between light-utilization and light-protection in marine flavobacteria.</title>
        <authorList>
            <person name="Kumagai Y."/>
        </authorList>
    </citation>
    <scope>NUCLEOTIDE SEQUENCE [LARGE SCALE GENOMIC DNA]</scope>
    <source>
        <strain evidence="4 5">JCM 17109</strain>
    </source>
</reference>
<dbReference type="AlphaFoldDB" id="A0A2S9WRM8"/>
<proteinExistence type="predicted"/>
<evidence type="ECO:0000313" key="5">
    <source>
        <dbReference type="Proteomes" id="UP000239532"/>
    </source>
</evidence>
<keyword evidence="1" id="KW-0802">TPR repeat</keyword>
<dbReference type="RefSeq" id="WP_105981990.1">
    <property type="nucleotide sequence ID" value="NZ_MQUC01000003.1"/>
</dbReference>
<feature type="region of interest" description="Disordered" evidence="2">
    <location>
        <begin position="1"/>
        <end position="24"/>
    </location>
</feature>
<dbReference type="InterPro" id="IPR011990">
    <property type="entry name" value="TPR-like_helical_dom_sf"/>
</dbReference>
<evidence type="ECO:0000256" key="1">
    <source>
        <dbReference type="PROSITE-ProRule" id="PRU00339"/>
    </source>
</evidence>
<dbReference type="SUPFAM" id="SSF48452">
    <property type="entry name" value="TPR-like"/>
    <property type="match status" value="1"/>
</dbReference>
<name>A0A2S9WRM8_9FLAO</name>
<gene>
    <name evidence="4" type="ORF">BST86_03115</name>
</gene>
<keyword evidence="3" id="KW-1133">Transmembrane helix</keyword>
<keyword evidence="5" id="KW-1185">Reference proteome</keyword>
<dbReference type="Gene3D" id="1.25.40.10">
    <property type="entry name" value="Tetratricopeptide repeat domain"/>
    <property type="match status" value="1"/>
</dbReference>
<feature type="repeat" description="TPR" evidence="1">
    <location>
        <begin position="171"/>
        <end position="204"/>
    </location>
</feature>
<comment type="caution">
    <text evidence="4">The sequence shown here is derived from an EMBL/GenBank/DDBJ whole genome shotgun (WGS) entry which is preliminary data.</text>
</comment>
<evidence type="ECO:0000256" key="2">
    <source>
        <dbReference type="SAM" id="MobiDB-lite"/>
    </source>
</evidence>